<feature type="region of interest" description="Disordered" evidence="1">
    <location>
        <begin position="1622"/>
        <end position="1721"/>
    </location>
</feature>
<feature type="compositionally biased region" description="Polar residues" evidence="1">
    <location>
        <begin position="1842"/>
        <end position="1857"/>
    </location>
</feature>
<organism evidence="2 3">
    <name type="scientific">Leptomonas seymouri</name>
    <dbReference type="NCBI Taxonomy" id="5684"/>
    <lineage>
        <taxon>Eukaryota</taxon>
        <taxon>Discoba</taxon>
        <taxon>Euglenozoa</taxon>
        <taxon>Kinetoplastea</taxon>
        <taxon>Metakinetoplastina</taxon>
        <taxon>Trypanosomatida</taxon>
        <taxon>Trypanosomatidae</taxon>
        <taxon>Leishmaniinae</taxon>
        <taxon>Leptomonas</taxon>
    </lineage>
</organism>
<feature type="compositionally biased region" description="Low complexity" evidence="1">
    <location>
        <begin position="2030"/>
        <end position="2042"/>
    </location>
</feature>
<dbReference type="OMA" id="MQQDLPW"/>
<feature type="compositionally biased region" description="Polar residues" evidence="1">
    <location>
        <begin position="445"/>
        <end position="455"/>
    </location>
</feature>
<feature type="compositionally biased region" description="Polar residues" evidence="1">
    <location>
        <begin position="517"/>
        <end position="529"/>
    </location>
</feature>
<feature type="region of interest" description="Disordered" evidence="1">
    <location>
        <begin position="1838"/>
        <end position="1875"/>
    </location>
</feature>
<feature type="region of interest" description="Disordered" evidence="1">
    <location>
        <begin position="816"/>
        <end position="855"/>
    </location>
</feature>
<feature type="compositionally biased region" description="Low complexity" evidence="1">
    <location>
        <begin position="2460"/>
        <end position="2472"/>
    </location>
</feature>
<feature type="compositionally biased region" description="Basic and acidic residues" evidence="1">
    <location>
        <begin position="2443"/>
        <end position="2458"/>
    </location>
</feature>
<feature type="region of interest" description="Disordered" evidence="1">
    <location>
        <begin position="1984"/>
        <end position="2006"/>
    </location>
</feature>
<feature type="compositionally biased region" description="Polar residues" evidence="1">
    <location>
        <begin position="111"/>
        <end position="132"/>
    </location>
</feature>
<feature type="region of interest" description="Disordered" evidence="1">
    <location>
        <begin position="2202"/>
        <end position="2230"/>
    </location>
</feature>
<dbReference type="EMBL" id="LJSK01000003">
    <property type="protein sequence ID" value="KPI90620.1"/>
    <property type="molecule type" value="Genomic_DNA"/>
</dbReference>
<evidence type="ECO:0000313" key="2">
    <source>
        <dbReference type="EMBL" id="KPI90620.1"/>
    </source>
</evidence>
<feature type="compositionally biased region" description="Basic and acidic residues" evidence="1">
    <location>
        <begin position="2425"/>
        <end position="2435"/>
    </location>
</feature>
<feature type="region of interest" description="Disordered" evidence="1">
    <location>
        <begin position="500"/>
        <end position="546"/>
    </location>
</feature>
<name>A0A0N1PFE1_LEPSE</name>
<feature type="region of interest" description="Disordered" evidence="1">
    <location>
        <begin position="2051"/>
        <end position="2120"/>
    </location>
</feature>
<feature type="compositionally biased region" description="Low complexity" evidence="1">
    <location>
        <begin position="639"/>
        <end position="650"/>
    </location>
</feature>
<feature type="region of interest" description="Disordered" evidence="1">
    <location>
        <begin position="624"/>
        <end position="654"/>
    </location>
</feature>
<feature type="compositionally biased region" description="Basic and acidic residues" evidence="1">
    <location>
        <begin position="133"/>
        <end position="148"/>
    </location>
</feature>
<accession>A0A0N1PFE1</accession>
<feature type="compositionally biased region" description="Polar residues" evidence="1">
    <location>
        <begin position="381"/>
        <end position="392"/>
    </location>
</feature>
<feature type="compositionally biased region" description="Polar residues" evidence="1">
    <location>
        <begin position="2205"/>
        <end position="2214"/>
    </location>
</feature>
<sequence length="2484" mass="260257">MANSLPPSRLDTQSSAMSPALTPFFTAYTSQATIDHPNNFSAASAMVDSPVTQGAAVSPVNAGIYQYDLGAAEDDVSGLSAVSPSTMSSARVYATPNRSPSRLSLARASPQQQQLSRAMSVLDTTLSPNPSECRQRQLGDALSKRTRESPSSTPTPRPGSAASSSIAPRRLHSTQAMVPAGRCSNDGVSSGAIPRHTSRSFESLDCASPRLFVSYLSNSLSSGTARTPASYHNSDFVSGNDAADTHARSSLNVATVGPLPSGGGSTGEATSSSHGSRSSLRLSMQHYHEKGPNRRSDPDGDNCILYATATYSSDATTQGPMGAPKTAPVAAAAQTATTAPYESPTYFGLQNFPSMSSTPAFTIAASSIPIEKARMKRKASLSWQQQPANNSEVPRGGDKKAERAAATGSGNEKLVSPSNTQSPKTPQDAEQCNGFAHRSPLLSPSGCSDDNGTSYTKEELETFSSLRPLPSALVSPTNRDPAAALHAVSPSPTLIISDHSGTTMRSSSVTRSAVSAPQKTSGVPLSASSRGDRKGRGSEECPWNLPPQMRRRTASAAIGSTVTPAADYKKQQRHTRRQLRQHDVSALSAFSVRKLAFNISTDGNKAASIKAPLSMVVPVEGHRCDTNANESSQLSEPISNSNTSSSQNSNVQAKRSRIPCAFQLNLRPLQPASPTKQQKVRPVDAQQRLCPVALPPLANPSPLATEFTHSPASRVTDENNENSASSIMNVGANINSMSNSRLSVSPLSEKTRRSRSAIDAHVPPSIANAAPKALRVPTKPGDGPVMSASHFTRCFAVRGTPPRGGAPQVGLTTAVTSAAPATSTDGESRMSIPTAATEPPANSRLTTNSSASDPAFNCETMTSPLLSPSTPSYPRRWSFQMQRSMDTSAPLLPPKLEVPCAAENSAGGHPPVSQSPGMPSFHTKAQNVVASTSADTPNSARCTAFKASPCNDMKAVSTKRRLKSRALVRSQKHHEEAVVSKTEHVADAGATPASRASQPDTAKSPLLVLGKTVRTAARAARRRPSRPHRPSYPTIASLSLVTVGTHSSSVGVASVETACTTSATLSSANTMKSAPSALTQQQSSSTQYERSTPQVMGEEGEERKSGSAPVTALESPINMVRRASSPVATNHSNEKQQRANVATSLEVAVCRPPPLSKQHDSGALLSQSPKAEANKIPGEAPPPPLDVCGTRVFNSLNLLDGNRSSTRTMPYAITSAHPPRSSTSLPESDVASLVAISGKQDESGKAPADASHAQPEVVVEAANASTTMTTSMEPQKHMAMVVPEGNYAHRRYSSDAPLTPEQTQTAEEMVAPSLNLADNRHNGDDVTLAPPAPSLTPTERQGKQCTSFFSVAVPLTSAEKERSASDGNSSTAVAAAAGVSDGLPTAHVSRTAIITNDHTTTKQQHLLPAEEQNTKQNAAAANEIMEPPTVCTSIAKKQHVSSPSRKDAKLSGFGPSTSSLDAQRSVTKHVDQKATEEAALQTLSRSSPSAATANAASTAITPLDALAASTNSLHHAPLPQQPQSPTTTTPAATVCYHRSALYSFFASAQPSGAGLSPPAAAAAAAAATAGAPLFHSQVRRSPARSGVAVSTPTSEPPLLPIMDQSEIGQLWMEVRASALKNVDRHRHARRSSRQRQRPLSPHAAASLPVGSNMNRSNNNSSPDRTGQRRLQRMSPLWPARRSSSPADLTTTTVAASAGLGRTSRAESFDPTSSSSVTTGGNNFSRDCAHLSLPSVAITLNSDDDDELHEGRHTHDKWAFLEYDPDMEEVLRAKAEVMRRTGRRPSALKLPTRRVGAHFTGEVGEGIVKPSLQSTSSFAHKRRDRWSLSFNPRQGCDMASVKAPTTSTTLREYSTAVSQLRRAQPSANNSGGEDGHVEEALRRYPCHSPMLSLQSALLLSTDGGSESDDSVDTVTSHSRAAGGGNTTANRNLWSSNVSGSSSVSPEGARDRAGQQMGSSIMRSGMRLRNSGLPLSAHFSLSSIHNQSSGSYAKDERAETGGAPISNSTAPVAVHCVDLVGKDAHGAKQQEQPPQQSWRSQLQQRRPCARPSILLFGTDDDNNGSISTKSDFLRNDEDEEKAAPGATCGDGGSASLSGASSRVPRSSRQRKASVSEPEDGGISPVLSLFVQMKNQPTSLVVDALRPPDVAATATPTTATVTRLSQSNTKTTTNSLVSGHNTAVTSPFPPSSRQRVFEARIAALSGASRKSSGSTQPARGPPTSVSDEDGNSGVTAQAPVVAAGAARMTDRAKVANVKGYPVTPPIDIAQHETFSNTSFVYHPLTLDELAAHNAMLPVGNTVSRSVFTIRSGFNSVLTSSTDTQFGEVSASAQEEQLAVTATELPQHLISKRALTEPLCNADSGRGKQLEGQPSGTSVTTAVAALGGIPCGLPVVLAAGTGVATVSVKGAPATLALPGAMSPSGNSNDHFRSRSDKRQVNSRLPVVKKERGQDSDSNEKGGKRSVSGSSSLEVGECASTRGGVTPRS</sequence>
<feature type="compositionally biased region" description="Low complexity" evidence="1">
    <location>
        <begin position="1651"/>
        <end position="1661"/>
    </location>
</feature>
<keyword evidence="3" id="KW-1185">Reference proteome</keyword>
<feature type="compositionally biased region" description="Polar residues" evidence="1">
    <location>
        <begin position="2160"/>
        <end position="2182"/>
    </location>
</feature>
<feature type="region of interest" description="Disordered" evidence="1">
    <location>
        <begin position="964"/>
        <end position="1001"/>
    </location>
</feature>
<feature type="region of interest" description="Disordered" evidence="1">
    <location>
        <begin position="1435"/>
        <end position="1474"/>
    </location>
</feature>
<evidence type="ECO:0000313" key="3">
    <source>
        <dbReference type="Proteomes" id="UP000038009"/>
    </source>
</evidence>
<evidence type="ECO:0000256" key="1">
    <source>
        <dbReference type="SAM" id="MobiDB-lite"/>
    </source>
</evidence>
<feature type="compositionally biased region" description="Basic and acidic residues" evidence="1">
    <location>
        <begin position="530"/>
        <end position="539"/>
    </location>
</feature>
<feature type="region of interest" description="Disordered" evidence="1">
    <location>
        <begin position="85"/>
        <end position="170"/>
    </location>
</feature>
<gene>
    <name evidence="2" type="ORF">ABL78_0216</name>
</gene>
<comment type="caution">
    <text evidence="2">The sequence shown here is derived from an EMBL/GenBank/DDBJ whole genome shotgun (WGS) entry which is preliminary data.</text>
</comment>
<feature type="compositionally biased region" description="Basic residues" evidence="1">
    <location>
        <begin position="1623"/>
        <end position="1636"/>
    </location>
</feature>
<feature type="region of interest" description="Disordered" evidence="1">
    <location>
        <begin position="254"/>
        <end position="280"/>
    </location>
</feature>
<dbReference type="OrthoDB" id="10691668at2759"/>
<feature type="region of interest" description="Disordered" evidence="1">
    <location>
        <begin position="1067"/>
        <end position="1113"/>
    </location>
</feature>
<feature type="compositionally biased region" description="Polar residues" evidence="1">
    <location>
        <begin position="416"/>
        <end position="430"/>
    </location>
</feature>
<feature type="compositionally biased region" description="Polar residues" evidence="1">
    <location>
        <begin position="1681"/>
        <end position="1694"/>
    </location>
</feature>
<protein>
    <submittedName>
        <fullName evidence="2">Uncharacterized protein</fullName>
    </submittedName>
</protein>
<feature type="compositionally biased region" description="Low complexity" evidence="1">
    <location>
        <begin position="149"/>
        <end position="165"/>
    </location>
</feature>
<feature type="region of interest" description="Disordered" evidence="1">
    <location>
        <begin position="1900"/>
        <end position="1954"/>
    </location>
</feature>
<proteinExistence type="predicted"/>
<feature type="compositionally biased region" description="Low complexity" evidence="1">
    <location>
        <begin position="500"/>
        <end position="516"/>
    </location>
</feature>
<reference evidence="2 3" key="1">
    <citation type="journal article" date="2015" name="PLoS Pathog.">
        <title>Leptomonas seymouri: Adaptations to the Dixenous Life Cycle Analyzed by Genome Sequencing, Transcriptome Profiling and Co-infection with Leishmania donovani.</title>
        <authorList>
            <person name="Kraeva N."/>
            <person name="Butenko A."/>
            <person name="Hlavacova J."/>
            <person name="Kostygov A."/>
            <person name="Myskova J."/>
            <person name="Grybchuk D."/>
            <person name="Lestinova T."/>
            <person name="Votypka J."/>
            <person name="Volf P."/>
            <person name="Opperdoes F."/>
            <person name="Flegontov P."/>
            <person name="Lukes J."/>
            <person name="Yurchenko V."/>
        </authorList>
    </citation>
    <scope>NUCLEOTIDE SEQUENCE [LARGE SCALE GENOMIC DNA]</scope>
    <source>
        <strain evidence="2 3">ATCC 30220</strain>
    </source>
</reference>
<feature type="region of interest" description="Disordered" evidence="1">
    <location>
        <begin position="2412"/>
        <end position="2484"/>
    </location>
</feature>
<feature type="compositionally biased region" description="Low complexity" evidence="1">
    <location>
        <begin position="98"/>
        <end position="110"/>
    </location>
</feature>
<feature type="compositionally biased region" description="Low complexity" evidence="1">
    <location>
        <begin position="1933"/>
        <end position="1943"/>
    </location>
</feature>
<feature type="compositionally biased region" description="Polar residues" evidence="1">
    <location>
        <begin position="1454"/>
        <end position="1465"/>
    </location>
</feature>
<feature type="region of interest" description="Disordered" evidence="1">
    <location>
        <begin position="2023"/>
        <end position="2042"/>
    </location>
</feature>
<dbReference type="Proteomes" id="UP000038009">
    <property type="component" value="Unassembled WGS sequence"/>
</dbReference>
<feature type="region of interest" description="Disordered" evidence="1">
    <location>
        <begin position="377"/>
        <end position="458"/>
    </location>
</feature>
<dbReference type="VEuPathDB" id="TriTrypDB:Lsey_0003_0130"/>
<feature type="compositionally biased region" description="Low complexity" evidence="1">
    <location>
        <begin position="267"/>
        <end position="280"/>
    </location>
</feature>
<feature type="region of interest" description="Disordered" evidence="1">
    <location>
        <begin position="2153"/>
        <end position="2189"/>
    </location>
</feature>
<feature type="region of interest" description="Disordered" evidence="1">
    <location>
        <begin position="1582"/>
        <end position="1601"/>
    </location>
</feature>
<feature type="compositionally biased region" description="Polar residues" evidence="1">
    <location>
        <begin position="843"/>
        <end position="852"/>
    </location>
</feature>
<feature type="compositionally biased region" description="Basic and acidic residues" evidence="1">
    <location>
        <begin position="973"/>
        <end position="986"/>
    </location>
</feature>
<feature type="compositionally biased region" description="Polar residues" evidence="1">
    <location>
        <begin position="626"/>
        <end position="638"/>
    </location>
</feature>